<dbReference type="SUPFAM" id="SSF54373">
    <property type="entry name" value="FAD-linked reductases, C-terminal domain"/>
    <property type="match status" value="1"/>
</dbReference>
<dbReference type="OrthoDB" id="214253at2"/>
<dbReference type="PANTHER" id="PTHR13847">
    <property type="entry name" value="SARCOSINE DEHYDROGENASE-RELATED"/>
    <property type="match status" value="1"/>
</dbReference>
<evidence type="ECO:0000313" key="4">
    <source>
        <dbReference type="Proteomes" id="UP000319209"/>
    </source>
</evidence>
<organism evidence="3 4">
    <name type="scientific">Formosa sediminum</name>
    <dbReference type="NCBI Taxonomy" id="2594004"/>
    <lineage>
        <taxon>Bacteria</taxon>
        <taxon>Pseudomonadati</taxon>
        <taxon>Bacteroidota</taxon>
        <taxon>Flavobacteriia</taxon>
        <taxon>Flavobacteriales</taxon>
        <taxon>Flavobacteriaceae</taxon>
        <taxon>Formosa</taxon>
    </lineage>
</organism>
<keyword evidence="1" id="KW-0560">Oxidoreductase</keyword>
<name>A0A516GMK7_9FLAO</name>
<dbReference type="EMBL" id="CP041637">
    <property type="protein sequence ID" value="QDO92766.1"/>
    <property type="molecule type" value="Genomic_DNA"/>
</dbReference>
<dbReference type="InterPro" id="IPR036188">
    <property type="entry name" value="FAD/NAD-bd_sf"/>
</dbReference>
<evidence type="ECO:0000313" key="3">
    <source>
        <dbReference type="EMBL" id="QDO92766.1"/>
    </source>
</evidence>
<reference evidence="3 4" key="1">
    <citation type="submission" date="2019-07" db="EMBL/GenBank/DDBJ databases">
        <title>Genome sequencing for Formosa sp. PS13.</title>
        <authorList>
            <person name="Park S.-J."/>
        </authorList>
    </citation>
    <scope>NUCLEOTIDE SEQUENCE [LARGE SCALE GENOMIC DNA]</scope>
    <source>
        <strain evidence="3 4">PS13</strain>
    </source>
</reference>
<dbReference type="SUPFAM" id="SSF51971">
    <property type="entry name" value="Nucleotide-binding domain"/>
    <property type="match status" value="1"/>
</dbReference>
<dbReference type="GO" id="GO:0016491">
    <property type="term" value="F:oxidoreductase activity"/>
    <property type="evidence" value="ECO:0007669"/>
    <property type="project" value="UniProtKB-KW"/>
</dbReference>
<dbReference type="Proteomes" id="UP000319209">
    <property type="component" value="Chromosome"/>
</dbReference>
<dbReference type="Gene3D" id="3.50.50.60">
    <property type="entry name" value="FAD/NAD(P)-binding domain"/>
    <property type="match status" value="1"/>
</dbReference>
<proteinExistence type="predicted"/>
<dbReference type="RefSeq" id="WP_143379675.1">
    <property type="nucleotide sequence ID" value="NZ_CP041637.1"/>
</dbReference>
<accession>A0A516GMK7</accession>
<dbReference type="Pfam" id="PF01266">
    <property type="entry name" value="DAO"/>
    <property type="match status" value="1"/>
</dbReference>
<sequence length="347" mass="38960">MKEVDYIIVGCGLAGISFIEEIKRNNGSVLVFDNHSQNSSTVAGGVYNPVVLKRFTSVWKAKEQLAIALPFYQTLEDKLGVKLDYKTSVYRRFLSSEEQNDWFAASDKPNVGEFISTKLIKNTTAAIDAKFGYGEVFDSGRIDTAQLISAYKIYLQKQEELDTSDFQYNTLKIENSGFIYNTVKAKHIVFAEGFGIKKNPFFNILPMVGAKGELLVIHAPDLKMSCILKTSVFLIPLGDDLYKVGATYQWTDKTDETTEAGKTELLDKLKSFLKCDFTVVKHLAGVRPTVKDRRPIVGEHLEHKHMYVLNGLGTRGVLIGPYVAKQLYNVIEHGGNLDPDINITRFY</sequence>
<gene>
    <name evidence="3" type="ORF">FNB79_01840</name>
</gene>
<evidence type="ECO:0000256" key="1">
    <source>
        <dbReference type="ARBA" id="ARBA00023002"/>
    </source>
</evidence>
<dbReference type="AlphaFoldDB" id="A0A516GMK7"/>
<dbReference type="GO" id="GO:0005737">
    <property type="term" value="C:cytoplasm"/>
    <property type="evidence" value="ECO:0007669"/>
    <property type="project" value="TreeGrafter"/>
</dbReference>
<protein>
    <submittedName>
        <fullName evidence="3">FAD-binding oxidoreductase</fullName>
    </submittedName>
</protein>
<dbReference type="PANTHER" id="PTHR13847:SF289">
    <property type="entry name" value="GLYCINE OXIDASE"/>
    <property type="match status" value="1"/>
</dbReference>
<keyword evidence="4" id="KW-1185">Reference proteome</keyword>
<evidence type="ECO:0000259" key="2">
    <source>
        <dbReference type="Pfam" id="PF01266"/>
    </source>
</evidence>
<dbReference type="Gene3D" id="3.30.9.10">
    <property type="entry name" value="D-Amino Acid Oxidase, subunit A, domain 2"/>
    <property type="match status" value="1"/>
</dbReference>
<dbReference type="InterPro" id="IPR006076">
    <property type="entry name" value="FAD-dep_OxRdtase"/>
</dbReference>
<feature type="domain" description="FAD dependent oxidoreductase" evidence="2">
    <location>
        <begin position="5"/>
        <end position="327"/>
    </location>
</feature>
<dbReference type="KEGG" id="fop:FNB79_01840"/>